<sequence length="136" mass="15485">MKKIFIFSILLFSIKSFSQQVIPMMSNEVKRGDTIYESVDKQPEYPGGINVFRKKFSEGIKSNKIIGKGFLSAEAQFVIGKDGFITDIRVKGENYSLNEEIRSALNRVAKTKWSPGEINGSPVRYKFRLPVKMNIQ</sequence>
<dbReference type="AlphaFoldDB" id="A0A1N7JX95"/>
<keyword evidence="1" id="KW-0732">Signal</keyword>
<dbReference type="RefSeq" id="WP_123891547.1">
    <property type="nucleotide sequence ID" value="NZ_FTOJ01000001.1"/>
</dbReference>
<dbReference type="STRING" id="551459.SAMN05421796_101194"/>
<feature type="signal peptide" evidence="1">
    <location>
        <begin position="1"/>
        <end position="18"/>
    </location>
</feature>
<dbReference type="EMBL" id="FTOJ01000001">
    <property type="protein sequence ID" value="SIS53982.1"/>
    <property type="molecule type" value="Genomic_DNA"/>
</dbReference>
<dbReference type="SUPFAM" id="SSF74653">
    <property type="entry name" value="TolA/TonB C-terminal domain"/>
    <property type="match status" value="1"/>
</dbReference>
<evidence type="ECO:0000313" key="3">
    <source>
        <dbReference type="Proteomes" id="UP000186246"/>
    </source>
</evidence>
<accession>A0A1N7JX95</accession>
<evidence type="ECO:0000256" key="1">
    <source>
        <dbReference type="SAM" id="SignalP"/>
    </source>
</evidence>
<proteinExistence type="predicted"/>
<dbReference type="Proteomes" id="UP000186246">
    <property type="component" value="Unassembled WGS sequence"/>
</dbReference>
<dbReference type="OrthoDB" id="1095452at2"/>
<evidence type="ECO:0000313" key="2">
    <source>
        <dbReference type="EMBL" id="SIS53982.1"/>
    </source>
</evidence>
<gene>
    <name evidence="2" type="ORF">SAMN05421796_101194</name>
</gene>
<feature type="chain" id="PRO_5012207588" evidence="1">
    <location>
        <begin position="19"/>
        <end position="136"/>
    </location>
</feature>
<name>A0A1N7JX95_9FLAO</name>
<reference evidence="3" key="1">
    <citation type="submission" date="2017-01" db="EMBL/GenBank/DDBJ databases">
        <authorList>
            <person name="Varghese N."/>
            <person name="Submissions S."/>
        </authorList>
    </citation>
    <scope>NUCLEOTIDE SEQUENCE [LARGE SCALE GENOMIC DNA]</scope>
    <source>
        <strain evidence="3">DSM 21068</strain>
    </source>
</reference>
<dbReference type="Gene3D" id="3.30.1150.10">
    <property type="match status" value="1"/>
</dbReference>
<protein>
    <submittedName>
        <fullName evidence="2">Protein TonB</fullName>
    </submittedName>
</protein>
<organism evidence="2 3">
    <name type="scientific">Chryseobacterium piscicola</name>
    <dbReference type="NCBI Taxonomy" id="551459"/>
    <lineage>
        <taxon>Bacteria</taxon>
        <taxon>Pseudomonadati</taxon>
        <taxon>Bacteroidota</taxon>
        <taxon>Flavobacteriia</taxon>
        <taxon>Flavobacteriales</taxon>
        <taxon>Weeksellaceae</taxon>
        <taxon>Chryseobacterium group</taxon>
        <taxon>Chryseobacterium</taxon>
    </lineage>
</organism>